<proteinExistence type="inferred from homology"/>
<evidence type="ECO:0000256" key="5">
    <source>
        <dbReference type="ARBA" id="ARBA00022691"/>
    </source>
</evidence>
<evidence type="ECO:0000256" key="6">
    <source>
        <dbReference type="ARBA" id="ARBA00047942"/>
    </source>
</evidence>
<evidence type="ECO:0000256" key="2">
    <source>
        <dbReference type="ARBA" id="ARBA00011900"/>
    </source>
</evidence>
<dbReference type="InterPro" id="IPR002052">
    <property type="entry name" value="DNA_methylase_N6_adenine_CS"/>
</dbReference>
<dbReference type="GO" id="GO:0009007">
    <property type="term" value="F:site-specific DNA-methyltransferase (adenine-specific) activity"/>
    <property type="evidence" value="ECO:0007669"/>
    <property type="project" value="UniProtKB-EC"/>
</dbReference>
<protein>
    <recommendedName>
        <fullName evidence="2 7">Site-specific DNA-methyltransferase (adenine-specific)</fullName>
        <ecNumber evidence="2 7">2.1.1.72</ecNumber>
    </recommendedName>
</protein>
<dbReference type="RefSeq" id="WP_248823547.1">
    <property type="nucleotide sequence ID" value="NZ_JALKFT010000003.1"/>
</dbReference>
<evidence type="ECO:0000256" key="3">
    <source>
        <dbReference type="ARBA" id="ARBA00022603"/>
    </source>
</evidence>
<keyword evidence="9" id="KW-1185">Reference proteome</keyword>
<dbReference type="PANTHER" id="PTHR30481">
    <property type="entry name" value="DNA ADENINE METHYLASE"/>
    <property type="match status" value="1"/>
</dbReference>
<dbReference type="InterPro" id="IPR012263">
    <property type="entry name" value="M_m6A_EcoRV"/>
</dbReference>
<evidence type="ECO:0000313" key="8">
    <source>
        <dbReference type="EMBL" id="MCK9875050.1"/>
    </source>
</evidence>
<dbReference type="Gene3D" id="3.40.50.150">
    <property type="entry name" value="Vaccinia Virus protein VP39"/>
    <property type="match status" value="1"/>
</dbReference>
<dbReference type="EC" id="2.1.1.72" evidence="2 7"/>
<dbReference type="PIRSF" id="PIRSF000398">
    <property type="entry name" value="M_m6A_EcoRV"/>
    <property type="match status" value="1"/>
</dbReference>
<gene>
    <name evidence="8" type="ORF">MXD59_04505</name>
</gene>
<keyword evidence="4 7" id="KW-0808">Transferase</keyword>
<name>A0ABT0JUI0_9ACTN</name>
<dbReference type="InterPro" id="IPR029063">
    <property type="entry name" value="SAM-dependent_MTases_sf"/>
</dbReference>
<evidence type="ECO:0000256" key="1">
    <source>
        <dbReference type="ARBA" id="ARBA00006594"/>
    </source>
</evidence>
<dbReference type="PROSITE" id="PS00092">
    <property type="entry name" value="N6_MTASE"/>
    <property type="match status" value="1"/>
</dbReference>
<dbReference type="InterPro" id="IPR023095">
    <property type="entry name" value="Ade_MeTrfase_dom_2"/>
</dbReference>
<dbReference type="PANTHER" id="PTHR30481:SF3">
    <property type="entry name" value="DNA ADENINE METHYLASE"/>
    <property type="match status" value="1"/>
</dbReference>
<keyword evidence="3 7" id="KW-0489">Methyltransferase</keyword>
<comment type="caution">
    <text evidence="8">The sequence shown here is derived from an EMBL/GenBank/DDBJ whole genome shotgun (WGS) entry which is preliminary data.</text>
</comment>
<dbReference type="InterPro" id="IPR012327">
    <property type="entry name" value="MeTrfase_D12"/>
</dbReference>
<comment type="catalytic activity">
    <reaction evidence="6 7">
        <text>a 2'-deoxyadenosine in DNA + S-adenosyl-L-methionine = an N(6)-methyl-2'-deoxyadenosine in DNA + S-adenosyl-L-homocysteine + H(+)</text>
        <dbReference type="Rhea" id="RHEA:15197"/>
        <dbReference type="Rhea" id="RHEA-COMP:12418"/>
        <dbReference type="Rhea" id="RHEA-COMP:12419"/>
        <dbReference type="ChEBI" id="CHEBI:15378"/>
        <dbReference type="ChEBI" id="CHEBI:57856"/>
        <dbReference type="ChEBI" id="CHEBI:59789"/>
        <dbReference type="ChEBI" id="CHEBI:90615"/>
        <dbReference type="ChEBI" id="CHEBI:90616"/>
        <dbReference type="EC" id="2.1.1.72"/>
    </reaction>
</comment>
<sequence length="281" mass="31648">MSLAPSERSFLKWVGGKTRYASTLVAIAPDFSGAYREPFLGSAAVYFELRPTSSALSDANGELVACFQQVKENPLDVMDLLDTMPNTPEYFDGVRRWSPADLSDLERAARVIYLNKTSFRGLWRVNRSGGFNTPYGAYDRPYYNRNTLLRASRALADATIVESDFEAAIDQAQPGDWVYLDPPYVPLGGWADFKRYTPGQFGEDDHMRLCAAMRRADSRGVFVTLTNSDTEFVRELFGAHFCEARLATRRDINLVSSKRNSWDLVFTNYEPVVPEQLAMAP</sequence>
<dbReference type="PRINTS" id="PR00505">
    <property type="entry name" value="D12N6MTFRASE"/>
</dbReference>
<evidence type="ECO:0000256" key="4">
    <source>
        <dbReference type="ARBA" id="ARBA00022679"/>
    </source>
</evidence>
<dbReference type="NCBIfam" id="TIGR00571">
    <property type="entry name" value="dam"/>
    <property type="match status" value="1"/>
</dbReference>
<comment type="similarity">
    <text evidence="1 7">Belongs to the N(4)/N(6)-methyltransferase family.</text>
</comment>
<dbReference type="Pfam" id="PF02086">
    <property type="entry name" value="MethyltransfD12"/>
    <property type="match status" value="1"/>
</dbReference>
<evidence type="ECO:0000313" key="9">
    <source>
        <dbReference type="Proteomes" id="UP001201873"/>
    </source>
</evidence>
<dbReference type="Proteomes" id="UP001201873">
    <property type="component" value="Unassembled WGS sequence"/>
</dbReference>
<dbReference type="Gene3D" id="1.10.1020.10">
    <property type="entry name" value="Adenine-specific Methyltransferase, Domain 2"/>
    <property type="match status" value="1"/>
</dbReference>
<dbReference type="SUPFAM" id="SSF53335">
    <property type="entry name" value="S-adenosyl-L-methionine-dependent methyltransferases"/>
    <property type="match status" value="1"/>
</dbReference>
<organism evidence="8 9">
    <name type="scientific">Frankia umida</name>
    <dbReference type="NCBI Taxonomy" id="573489"/>
    <lineage>
        <taxon>Bacteria</taxon>
        <taxon>Bacillati</taxon>
        <taxon>Actinomycetota</taxon>
        <taxon>Actinomycetes</taxon>
        <taxon>Frankiales</taxon>
        <taxon>Frankiaceae</taxon>
        <taxon>Frankia</taxon>
    </lineage>
</organism>
<reference evidence="8 9" key="1">
    <citation type="submission" date="2022-04" db="EMBL/GenBank/DDBJ databases">
        <title>Genome diversity in the genus Frankia.</title>
        <authorList>
            <person name="Carlos-Shanley C."/>
            <person name="Hahn D."/>
        </authorList>
    </citation>
    <scope>NUCLEOTIDE SEQUENCE [LARGE SCALE GENOMIC DNA]</scope>
    <source>
        <strain evidence="8 9">Ag45/Mut15</strain>
    </source>
</reference>
<dbReference type="GO" id="GO:0032259">
    <property type="term" value="P:methylation"/>
    <property type="evidence" value="ECO:0007669"/>
    <property type="project" value="UniProtKB-KW"/>
</dbReference>
<evidence type="ECO:0000256" key="7">
    <source>
        <dbReference type="RuleBase" id="RU361257"/>
    </source>
</evidence>
<dbReference type="EMBL" id="JALKFT010000003">
    <property type="protein sequence ID" value="MCK9875050.1"/>
    <property type="molecule type" value="Genomic_DNA"/>
</dbReference>
<accession>A0ABT0JUI0</accession>
<keyword evidence="5 7" id="KW-0949">S-adenosyl-L-methionine</keyword>